<dbReference type="GO" id="GO:0016787">
    <property type="term" value="F:hydrolase activity"/>
    <property type="evidence" value="ECO:0007669"/>
    <property type="project" value="UniProtKB-KW"/>
</dbReference>
<dbReference type="Pfam" id="PF01546">
    <property type="entry name" value="Peptidase_M20"/>
    <property type="match status" value="1"/>
</dbReference>
<dbReference type="RefSeq" id="WP_066889498.1">
    <property type="nucleotide sequence ID" value="NZ_JYIJ01000017.1"/>
</dbReference>
<dbReference type="Proteomes" id="UP000070188">
    <property type="component" value="Unassembled WGS sequence"/>
</dbReference>
<feature type="binding site" evidence="1">
    <location>
        <position position="111"/>
    </location>
    <ligand>
        <name>Mn(2+)</name>
        <dbReference type="ChEBI" id="CHEBI:29035"/>
        <label>2</label>
    </ligand>
</feature>
<protein>
    <submittedName>
        <fullName evidence="3 5">Amidohydrolase</fullName>
    </submittedName>
</protein>
<sequence>MNERLPEDLRTLVKAYADELVAMRRDIHAHPELGWAEIRTTRIVRERLEAAGLQPRILPGGTGLTCDIGPDGEVTGRILALRADLDALPIPDEKNVPYRSTVPGVAHACGHDVHTVVVLGAGLVLADLAREGRLNRTVRLIFQPAEEIMPGGALDVIRAGELKGVERILALHCDPKVEAGRVALRTGPITAACDRVLIRLAGPGGHTARPHLTADLVYALSKLVTELPAALSRRVDPRAGLSLVWGRIGAGSAANAIPQVGEIEGTLRCLDLAAWHQAPELVEELVQTVARIYGVQAEVQYDRGVPPVVNDADSTALFRAAATAAFGPQAVIGTEQSLGGEDFAWYLESVPGALARLGVRGPGEVGVRDLHQGTFDVDESAIPVGVSLLAAAALLAFD</sequence>
<dbReference type="PATRIC" id="fig|1469144.10.peg.3776"/>
<dbReference type="Proteomes" id="UP000070598">
    <property type="component" value="Unassembled WGS sequence"/>
</dbReference>
<feature type="binding site" evidence="1">
    <location>
        <position position="371"/>
    </location>
    <ligand>
        <name>Mn(2+)</name>
        <dbReference type="ChEBI" id="CHEBI:29035"/>
        <label>2</label>
    </ligand>
</feature>
<dbReference type="Pfam" id="PF07687">
    <property type="entry name" value="M20_dimer"/>
    <property type="match status" value="1"/>
</dbReference>
<dbReference type="EMBL" id="LAXD01000001">
    <property type="protein sequence ID" value="KWX02475.1"/>
    <property type="molecule type" value="Genomic_DNA"/>
</dbReference>
<keyword evidence="1" id="KW-0479">Metal-binding</keyword>
<dbReference type="GO" id="GO:0046872">
    <property type="term" value="F:metal ion binding"/>
    <property type="evidence" value="ECO:0007669"/>
    <property type="project" value="UniProtKB-KW"/>
</dbReference>
<gene>
    <name evidence="3" type="ORF">LI90_3518</name>
    <name evidence="4" type="ORF">TH66_12125</name>
    <name evidence="5" type="ORF">TR74_03345</name>
</gene>
<dbReference type="SUPFAM" id="SSF55031">
    <property type="entry name" value="Bacterial exopeptidase dimerisation domain"/>
    <property type="match status" value="1"/>
</dbReference>
<evidence type="ECO:0000313" key="4">
    <source>
        <dbReference type="EMBL" id="KWX03589.1"/>
    </source>
</evidence>
<dbReference type="OrthoDB" id="9777385at2"/>
<dbReference type="NCBIfam" id="TIGR01891">
    <property type="entry name" value="amidohydrolases"/>
    <property type="match status" value="1"/>
</dbReference>
<evidence type="ECO:0000313" key="6">
    <source>
        <dbReference type="Proteomes" id="UP000070188"/>
    </source>
</evidence>
<proteinExistence type="predicted"/>
<dbReference type="EMBL" id="JYIJ01000017">
    <property type="protein sequence ID" value="KWX03589.1"/>
    <property type="molecule type" value="Genomic_DNA"/>
</dbReference>
<keyword evidence="5" id="KW-0378">Hydrolase</keyword>
<dbReference type="PANTHER" id="PTHR11014:SF63">
    <property type="entry name" value="METALLOPEPTIDASE, PUTATIVE (AFU_ORTHOLOGUE AFUA_6G09600)-RELATED"/>
    <property type="match status" value="1"/>
</dbReference>
<dbReference type="STRING" id="1469144.LI90_3518"/>
<dbReference type="Gene3D" id="3.30.70.360">
    <property type="match status" value="1"/>
</dbReference>
<dbReference type="InterPro" id="IPR036264">
    <property type="entry name" value="Bact_exopeptidase_dim_dom"/>
</dbReference>
<dbReference type="Gene3D" id="3.40.630.10">
    <property type="entry name" value="Zn peptidases"/>
    <property type="match status" value="1"/>
</dbReference>
<evidence type="ECO:0000313" key="7">
    <source>
        <dbReference type="Proteomes" id="UP000070598"/>
    </source>
</evidence>
<feature type="binding site" evidence="1">
    <location>
        <position position="172"/>
    </location>
    <ligand>
        <name>Mn(2+)</name>
        <dbReference type="ChEBI" id="CHEBI:29035"/>
        <label>2</label>
    </ligand>
</feature>
<evidence type="ECO:0000313" key="8">
    <source>
        <dbReference type="Proteomes" id="UP000070659"/>
    </source>
</evidence>
<dbReference type="SUPFAM" id="SSF53187">
    <property type="entry name" value="Zn-dependent exopeptidases"/>
    <property type="match status" value="1"/>
</dbReference>
<evidence type="ECO:0000313" key="3">
    <source>
        <dbReference type="EMBL" id="KWX02475.1"/>
    </source>
</evidence>
<dbReference type="EMBL" id="JYIK01000456">
    <property type="protein sequence ID" value="KWX10481.1"/>
    <property type="molecule type" value="Genomic_DNA"/>
</dbReference>
<dbReference type="InterPro" id="IPR011650">
    <property type="entry name" value="Peptidase_M20_dimer"/>
</dbReference>
<name>A0A132NK01_9ACTN</name>
<reference evidence="3" key="3">
    <citation type="submission" date="2015-04" db="EMBL/GenBank/DDBJ databases">
        <title>Physiological reanalysis, assessment of diazotrophy, and genome sequences of multiple isolates of Streptomyces thermoautotrophicus.</title>
        <authorList>
            <person name="MacKellar D.C."/>
            <person name="Lieber L."/>
            <person name="Norman J."/>
            <person name="Bolger A."/>
            <person name="Tobin C."/>
            <person name="Murray J.W."/>
            <person name="Woodward J."/>
            <person name="Friesen M."/>
            <person name="Prell J."/>
        </authorList>
    </citation>
    <scope>NUCLEOTIDE SEQUENCE [LARGE SCALE GENOMIC DNA]</scope>
    <source>
        <strain evidence="3">H1</strain>
    </source>
</reference>
<reference evidence="6" key="4">
    <citation type="submission" date="2015-04" db="EMBL/GenBank/DDBJ databases">
        <title>Physiological reanalysis, assessment of diazotrophy, and genome sequences of multiple isolates of Streptomyces thermoautotrophicus.</title>
        <authorList>
            <person name="MacKellar D.C."/>
            <person name="Lieber L."/>
            <person name="Norman J."/>
            <person name="Bolger A."/>
            <person name="Tobin C."/>
            <person name="Murray J.W."/>
            <person name="Chang R."/>
            <person name="Ford T."/>
            <person name="Nguyen P.Q."/>
            <person name="Woodward J."/>
            <person name="Permingeat H."/>
            <person name="Joshi N.S."/>
            <person name="Silver P.A."/>
            <person name="Usadel B."/>
            <person name="Rutherford A.W."/>
            <person name="Friesen M."/>
            <person name="Prell J."/>
        </authorList>
    </citation>
    <scope>NUCLEOTIDE SEQUENCE [LARGE SCALE GENOMIC DNA]</scope>
    <source>
        <strain evidence="6">H1</strain>
    </source>
</reference>
<keyword evidence="1" id="KW-0464">Manganese</keyword>
<keyword evidence="6" id="KW-1185">Reference proteome</keyword>
<dbReference type="InterPro" id="IPR002933">
    <property type="entry name" value="Peptidase_M20"/>
</dbReference>
<organism evidence="5 7">
    <name type="scientific">Carbonactinospora thermoautotrophica</name>
    <dbReference type="NCBI Taxonomy" id="1469144"/>
    <lineage>
        <taxon>Bacteria</taxon>
        <taxon>Bacillati</taxon>
        <taxon>Actinomycetota</taxon>
        <taxon>Actinomycetes</taxon>
        <taxon>Kitasatosporales</taxon>
        <taxon>Carbonactinosporaceae</taxon>
        <taxon>Carbonactinospora</taxon>
    </lineage>
</organism>
<dbReference type="AlphaFoldDB" id="A0A132NK01"/>
<reference evidence="5 8" key="1">
    <citation type="submission" date="2015-02" db="EMBL/GenBank/DDBJ databases">
        <title>Physiological reanalysis, assessment of diazotrophy, and genome sequences of multiple isolates of Streptomyces thermoautotrophicus.</title>
        <authorList>
            <person name="MacKellar D.C."/>
            <person name="Lieber L."/>
            <person name="Norman J."/>
            <person name="Bolger A."/>
            <person name="Tobin C."/>
            <person name="Murray J.W."/>
            <person name="Prell J."/>
        </authorList>
    </citation>
    <scope>NUCLEOTIDE SEQUENCE [LARGE SCALE GENOMIC DNA]</scope>
    <source>
        <strain evidence="5 8">UBT1</strain>
    </source>
</reference>
<reference evidence="7" key="2">
    <citation type="submission" date="2015-02" db="EMBL/GenBank/DDBJ databases">
        <title>Physiological reanalysis, assessment of diazotrophy, and genome sequences of multiple isolates of Streptomyces thermoautotrophicus.</title>
        <authorList>
            <person name="MacKellar D.C."/>
            <person name="Lieber L."/>
            <person name="Norman J."/>
            <person name="Bolger A."/>
            <person name="Tobin C."/>
            <person name="Murray J.W."/>
            <person name="Friesen M."/>
            <person name="Prell J."/>
        </authorList>
    </citation>
    <scope>NUCLEOTIDE SEQUENCE [LARGE SCALE GENOMIC DNA]</scope>
    <source>
        <strain evidence="7">UBT1</strain>
    </source>
</reference>
<comment type="caution">
    <text evidence="5">The sequence shown here is derived from an EMBL/GenBank/DDBJ whole genome shotgun (WGS) entry which is preliminary data.</text>
</comment>
<feature type="domain" description="Peptidase M20 dimerisation" evidence="2">
    <location>
        <begin position="198"/>
        <end position="291"/>
    </location>
</feature>
<feature type="binding site" evidence="1">
    <location>
        <position position="109"/>
    </location>
    <ligand>
        <name>Mn(2+)</name>
        <dbReference type="ChEBI" id="CHEBI:29035"/>
        <label>2</label>
    </ligand>
</feature>
<dbReference type="PANTHER" id="PTHR11014">
    <property type="entry name" value="PEPTIDASE M20 FAMILY MEMBER"/>
    <property type="match status" value="1"/>
</dbReference>
<dbReference type="Proteomes" id="UP000070659">
    <property type="component" value="Unassembled WGS sequence"/>
</dbReference>
<evidence type="ECO:0000313" key="5">
    <source>
        <dbReference type="EMBL" id="KWX10481.1"/>
    </source>
</evidence>
<feature type="binding site" evidence="1">
    <location>
        <position position="147"/>
    </location>
    <ligand>
        <name>Mn(2+)</name>
        <dbReference type="ChEBI" id="CHEBI:29035"/>
        <label>2</label>
    </ligand>
</feature>
<dbReference type="InterPro" id="IPR017439">
    <property type="entry name" value="Amidohydrolase"/>
</dbReference>
<dbReference type="PIRSF" id="PIRSF005962">
    <property type="entry name" value="Pept_M20D_amidohydro"/>
    <property type="match status" value="1"/>
</dbReference>
<evidence type="ECO:0000256" key="1">
    <source>
        <dbReference type="PIRSR" id="PIRSR005962-1"/>
    </source>
</evidence>
<comment type="cofactor">
    <cofactor evidence="1">
        <name>Mn(2+)</name>
        <dbReference type="ChEBI" id="CHEBI:29035"/>
    </cofactor>
    <text evidence="1">The Mn(2+) ion enhances activity.</text>
</comment>
<accession>A0A132NK01</accession>
<evidence type="ECO:0000259" key="2">
    <source>
        <dbReference type="Pfam" id="PF07687"/>
    </source>
</evidence>